<dbReference type="Proteomes" id="UP000516957">
    <property type="component" value="Unassembled WGS sequence"/>
</dbReference>
<dbReference type="PANTHER" id="PTHR33371">
    <property type="entry name" value="INTERMEMBRANE PHOSPHOLIPID TRANSPORT SYSTEM BINDING PROTEIN MLAD-RELATED"/>
    <property type="match status" value="1"/>
</dbReference>
<evidence type="ECO:0000313" key="5">
    <source>
        <dbReference type="Proteomes" id="UP000516957"/>
    </source>
</evidence>
<reference evidence="4 5" key="1">
    <citation type="submission" date="2020-07" db="EMBL/GenBank/DDBJ databases">
        <title>Sequencing the genomes of 1000 actinobacteria strains.</title>
        <authorList>
            <person name="Klenk H.-P."/>
        </authorList>
    </citation>
    <scope>NUCLEOTIDE SEQUENCE [LARGE SCALE GENOMIC DNA]</scope>
    <source>
        <strain evidence="4 5">DSM 18965</strain>
    </source>
</reference>
<proteinExistence type="predicted"/>
<organism evidence="4 5">
    <name type="scientific">Nocardioides marinisabuli</name>
    <dbReference type="NCBI Taxonomy" id="419476"/>
    <lineage>
        <taxon>Bacteria</taxon>
        <taxon>Bacillati</taxon>
        <taxon>Actinomycetota</taxon>
        <taxon>Actinomycetes</taxon>
        <taxon>Propionibacteriales</taxon>
        <taxon>Nocardioidaceae</taxon>
        <taxon>Nocardioides</taxon>
    </lineage>
</organism>
<dbReference type="Pfam" id="PF11887">
    <property type="entry name" value="Mce4_CUP1"/>
    <property type="match status" value="1"/>
</dbReference>
<feature type="domain" description="Mce/MlaD" evidence="2">
    <location>
        <begin position="40"/>
        <end position="112"/>
    </location>
</feature>
<dbReference type="InterPro" id="IPR024516">
    <property type="entry name" value="Mce_C"/>
</dbReference>
<dbReference type="NCBIfam" id="TIGR00996">
    <property type="entry name" value="Mtu_fam_mce"/>
    <property type="match status" value="1"/>
</dbReference>
<keyword evidence="1" id="KW-0472">Membrane</keyword>
<gene>
    <name evidence="4" type="ORF">BKA08_002897</name>
</gene>
<evidence type="ECO:0000259" key="2">
    <source>
        <dbReference type="Pfam" id="PF02470"/>
    </source>
</evidence>
<keyword evidence="1" id="KW-1133">Transmembrane helix</keyword>
<dbReference type="InterPro" id="IPR003399">
    <property type="entry name" value="Mce/MlaD"/>
</dbReference>
<feature type="transmembrane region" description="Helical" evidence="1">
    <location>
        <begin position="9"/>
        <end position="28"/>
    </location>
</feature>
<dbReference type="GO" id="GO:0051701">
    <property type="term" value="P:biological process involved in interaction with host"/>
    <property type="evidence" value="ECO:0007669"/>
    <property type="project" value="TreeGrafter"/>
</dbReference>
<keyword evidence="1" id="KW-0812">Transmembrane</keyword>
<keyword evidence="5" id="KW-1185">Reference proteome</keyword>
<evidence type="ECO:0000256" key="1">
    <source>
        <dbReference type="SAM" id="Phobius"/>
    </source>
</evidence>
<feature type="domain" description="Mammalian cell entry C-terminal" evidence="3">
    <location>
        <begin position="119"/>
        <end position="329"/>
    </location>
</feature>
<evidence type="ECO:0000313" key="4">
    <source>
        <dbReference type="EMBL" id="NYD58659.1"/>
    </source>
</evidence>
<name>A0A7Y9JTA9_9ACTN</name>
<dbReference type="GO" id="GO:0005576">
    <property type="term" value="C:extracellular region"/>
    <property type="evidence" value="ECO:0007669"/>
    <property type="project" value="TreeGrafter"/>
</dbReference>
<sequence length="342" mass="36876">MRARERADLLRLVSFLVVAALVTFWVGAVTSEYRSGGAAPYRAAFADVSGLRQGDQVRAAGVRVGEVTDIDVRPDSTVVVSFEVDDALVLDESTTATIEYRNLIGDRIVQLATTGGASAAELSPGGMISISNTASALDLDTLLNGFKPLFAGLNPAQVNDLSQQLVQVLQGQESAVETLTTRVGSFTSAIAQREQLITQVIGNLNEVLETVDGRRDELGQVIDALDIVLTRFDEQDTEILIAADKIDRFAREASGLLARARGDLTPDLRALTVAARGLNLEKEELVAVLQQLPRHYRKLQNAGSYGNFFNFFLCGVRVQTDVVAGAPVLTPWINSDAERCQA</sequence>
<evidence type="ECO:0000259" key="3">
    <source>
        <dbReference type="Pfam" id="PF11887"/>
    </source>
</evidence>
<dbReference type="AlphaFoldDB" id="A0A7Y9JTA9"/>
<accession>A0A7Y9JTA9</accession>
<dbReference type="RefSeq" id="WP_179616242.1">
    <property type="nucleotide sequence ID" value="NZ_CP059163.1"/>
</dbReference>
<dbReference type="Pfam" id="PF02470">
    <property type="entry name" value="MlaD"/>
    <property type="match status" value="1"/>
</dbReference>
<comment type="caution">
    <text evidence="4">The sequence shown here is derived from an EMBL/GenBank/DDBJ whole genome shotgun (WGS) entry which is preliminary data.</text>
</comment>
<dbReference type="InterPro" id="IPR052336">
    <property type="entry name" value="MlaD_Phospholipid_Transporter"/>
</dbReference>
<protein>
    <submittedName>
        <fullName evidence="4">Phospholipid/cholesterol/gamma-HCH transport system substrate-binding protein</fullName>
    </submittedName>
</protein>
<dbReference type="EMBL" id="JACCBE010000001">
    <property type="protein sequence ID" value="NYD58659.1"/>
    <property type="molecule type" value="Genomic_DNA"/>
</dbReference>
<dbReference type="PANTHER" id="PTHR33371:SF17">
    <property type="entry name" value="MCE-FAMILY PROTEIN MCE1B"/>
    <property type="match status" value="1"/>
</dbReference>
<dbReference type="InterPro" id="IPR005693">
    <property type="entry name" value="Mce"/>
</dbReference>